<sequence>MGRGLFTGIVVALLVAGLLMLLVINTSMAQGAFRVQDLQQAKAKLSESEAMLSESVSAAAAPVALEGRARAMGMIPTERPVFLTVPDGKVLGKPRLAGTKKRPAGSAVVDARPKPSAPAEVPAQASAPKPRPDVPLDAAPDPGTTR</sequence>
<feature type="region of interest" description="Disordered" evidence="1">
    <location>
        <begin position="89"/>
        <end position="146"/>
    </location>
</feature>
<protein>
    <submittedName>
        <fullName evidence="2">Unannotated protein</fullName>
    </submittedName>
</protein>
<gene>
    <name evidence="2" type="ORF">UFOPK3402_01861</name>
</gene>
<dbReference type="AlphaFoldDB" id="A0A6J7ERI4"/>
<reference evidence="2" key="1">
    <citation type="submission" date="2020-05" db="EMBL/GenBank/DDBJ databases">
        <authorList>
            <person name="Chiriac C."/>
            <person name="Salcher M."/>
            <person name="Ghai R."/>
            <person name="Kavagutti S V."/>
        </authorList>
    </citation>
    <scope>NUCLEOTIDE SEQUENCE</scope>
</reference>
<name>A0A6J7ERI4_9ZZZZ</name>
<organism evidence="2">
    <name type="scientific">freshwater metagenome</name>
    <dbReference type="NCBI Taxonomy" id="449393"/>
    <lineage>
        <taxon>unclassified sequences</taxon>
        <taxon>metagenomes</taxon>
        <taxon>ecological metagenomes</taxon>
    </lineage>
</organism>
<evidence type="ECO:0000256" key="1">
    <source>
        <dbReference type="SAM" id="MobiDB-lite"/>
    </source>
</evidence>
<dbReference type="EMBL" id="CAFBLS010000298">
    <property type="protein sequence ID" value="CAB4886127.1"/>
    <property type="molecule type" value="Genomic_DNA"/>
</dbReference>
<evidence type="ECO:0000313" key="2">
    <source>
        <dbReference type="EMBL" id="CAB4886127.1"/>
    </source>
</evidence>
<accession>A0A6J7ERI4</accession>
<proteinExistence type="predicted"/>